<evidence type="ECO:0000313" key="1">
    <source>
        <dbReference type="EMBL" id="KRY26236.1"/>
    </source>
</evidence>
<dbReference type="Proteomes" id="UP000054776">
    <property type="component" value="Unassembled WGS sequence"/>
</dbReference>
<accession>A0A0V1APL3</accession>
<proteinExistence type="predicted"/>
<evidence type="ECO:0000313" key="2">
    <source>
        <dbReference type="Proteomes" id="UP000054776"/>
    </source>
</evidence>
<sequence length="34" mass="3654">MSSKISCKDIAVCSTFDDCWPTACGESATTILLR</sequence>
<dbReference type="AlphaFoldDB" id="A0A0V1APL3"/>
<keyword evidence="2" id="KW-1185">Reference proteome</keyword>
<reference evidence="1 2" key="1">
    <citation type="submission" date="2015-01" db="EMBL/GenBank/DDBJ databases">
        <title>Evolution of Trichinella species and genotypes.</title>
        <authorList>
            <person name="Korhonen P.K."/>
            <person name="Edoardo P."/>
            <person name="Giuseppe L.R."/>
            <person name="Gasser R.B."/>
        </authorList>
    </citation>
    <scope>NUCLEOTIDE SEQUENCE [LARGE SCALE GENOMIC DNA]</scope>
    <source>
        <strain evidence="1">ISS3</strain>
    </source>
</reference>
<name>A0A0V1APL3_TRISP</name>
<comment type="caution">
    <text evidence="1">The sequence shown here is derived from an EMBL/GenBank/DDBJ whole genome shotgun (WGS) entry which is preliminary data.</text>
</comment>
<gene>
    <name evidence="1" type="ORF">T01_14503</name>
</gene>
<protein>
    <submittedName>
        <fullName evidence="1">Uncharacterized protein</fullName>
    </submittedName>
</protein>
<dbReference type="EMBL" id="JYDH01000511">
    <property type="protein sequence ID" value="KRY26236.1"/>
    <property type="molecule type" value="Genomic_DNA"/>
</dbReference>
<dbReference type="InParanoid" id="A0A0V1APL3"/>
<organism evidence="1 2">
    <name type="scientific">Trichinella spiralis</name>
    <name type="common">Trichina worm</name>
    <dbReference type="NCBI Taxonomy" id="6334"/>
    <lineage>
        <taxon>Eukaryota</taxon>
        <taxon>Metazoa</taxon>
        <taxon>Ecdysozoa</taxon>
        <taxon>Nematoda</taxon>
        <taxon>Enoplea</taxon>
        <taxon>Dorylaimia</taxon>
        <taxon>Trichinellida</taxon>
        <taxon>Trichinellidae</taxon>
        <taxon>Trichinella</taxon>
    </lineage>
</organism>